<gene>
    <name evidence="3" type="ORF">DM01DRAFT_1339275</name>
</gene>
<feature type="compositionally biased region" description="Low complexity" evidence="1">
    <location>
        <begin position="465"/>
        <end position="477"/>
    </location>
</feature>
<feature type="compositionally biased region" description="Acidic residues" evidence="1">
    <location>
        <begin position="454"/>
        <end position="464"/>
    </location>
</feature>
<dbReference type="InterPro" id="IPR001005">
    <property type="entry name" value="SANT/Myb"/>
</dbReference>
<feature type="compositionally biased region" description="Acidic residues" evidence="1">
    <location>
        <begin position="490"/>
        <end position="507"/>
    </location>
</feature>
<dbReference type="OrthoDB" id="6781668at2759"/>
<comment type="caution">
    <text evidence="3">The sequence shown here is derived from an EMBL/GenBank/DDBJ whole genome shotgun (WGS) entry which is preliminary data.</text>
</comment>
<dbReference type="SUPFAM" id="SSF57850">
    <property type="entry name" value="RING/U-box"/>
    <property type="match status" value="1"/>
</dbReference>
<dbReference type="Proteomes" id="UP000242146">
    <property type="component" value="Unassembled WGS sequence"/>
</dbReference>
<evidence type="ECO:0000313" key="4">
    <source>
        <dbReference type="Proteomes" id="UP000242146"/>
    </source>
</evidence>
<dbReference type="AlphaFoldDB" id="A0A1X2G791"/>
<feature type="region of interest" description="Disordered" evidence="1">
    <location>
        <begin position="401"/>
        <end position="517"/>
    </location>
</feature>
<dbReference type="STRING" id="101127.A0A1X2G791"/>
<name>A0A1X2G791_9FUNG</name>
<accession>A0A1X2G791</accession>
<dbReference type="PROSITE" id="PS50090">
    <property type="entry name" value="MYB_LIKE"/>
    <property type="match status" value="1"/>
</dbReference>
<dbReference type="InterPro" id="IPR009057">
    <property type="entry name" value="Homeodomain-like_sf"/>
</dbReference>
<protein>
    <recommendedName>
        <fullName evidence="2">Myb-like domain-containing protein</fullName>
    </recommendedName>
</protein>
<evidence type="ECO:0000313" key="3">
    <source>
        <dbReference type="EMBL" id="ORX46959.1"/>
    </source>
</evidence>
<feature type="compositionally biased region" description="Polar residues" evidence="1">
    <location>
        <begin position="411"/>
        <end position="424"/>
    </location>
</feature>
<reference evidence="3 4" key="1">
    <citation type="submission" date="2016-07" db="EMBL/GenBank/DDBJ databases">
        <title>Pervasive Adenine N6-methylation of Active Genes in Fungi.</title>
        <authorList>
            <consortium name="DOE Joint Genome Institute"/>
            <person name="Mondo S.J."/>
            <person name="Dannebaum R.O."/>
            <person name="Kuo R.C."/>
            <person name="Labutti K."/>
            <person name="Haridas S."/>
            <person name="Kuo A."/>
            <person name="Salamov A."/>
            <person name="Ahrendt S.R."/>
            <person name="Lipzen A."/>
            <person name="Sullivan W."/>
            <person name="Andreopoulos W.B."/>
            <person name="Clum A."/>
            <person name="Lindquist E."/>
            <person name="Daum C."/>
            <person name="Ramamoorthy G.K."/>
            <person name="Gryganskyi A."/>
            <person name="Culley D."/>
            <person name="Magnuson J.K."/>
            <person name="James T.Y."/>
            <person name="O'Malley M.A."/>
            <person name="Stajich J.E."/>
            <person name="Spatafora J.W."/>
            <person name="Visel A."/>
            <person name="Grigoriev I.V."/>
        </authorList>
    </citation>
    <scope>NUCLEOTIDE SEQUENCE [LARGE SCALE GENOMIC DNA]</scope>
    <source>
        <strain evidence="3 4">NRRL 3301</strain>
    </source>
</reference>
<evidence type="ECO:0000259" key="2">
    <source>
        <dbReference type="PROSITE" id="PS50090"/>
    </source>
</evidence>
<keyword evidence="4" id="KW-1185">Reference proteome</keyword>
<evidence type="ECO:0000256" key="1">
    <source>
        <dbReference type="SAM" id="MobiDB-lite"/>
    </source>
</evidence>
<dbReference type="Gene3D" id="3.30.40.10">
    <property type="entry name" value="Zinc/RING finger domain, C3HC4 (zinc finger)"/>
    <property type="match status" value="1"/>
</dbReference>
<organism evidence="3 4">
    <name type="scientific">Hesseltinella vesiculosa</name>
    <dbReference type="NCBI Taxonomy" id="101127"/>
    <lineage>
        <taxon>Eukaryota</taxon>
        <taxon>Fungi</taxon>
        <taxon>Fungi incertae sedis</taxon>
        <taxon>Mucoromycota</taxon>
        <taxon>Mucoromycotina</taxon>
        <taxon>Mucoromycetes</taxon>
        <taxon>Mucorales</taxon>
        <taxon>Cunninghamellaceae</taxon>
        <taxon>Hesseltinella</taxon>
    </lineage>
</organism>
<feature type="domain" description="Myb-like" evidence="2">
    <location>
        <begin position="313"/>
        <end position="365"/>
    </location>
</feature>
<dbReference type="InterPro" id="IPR013083">
    <property type="entry name" value="Znf_RING/FYVE/PHD"/>
</dbReference>
<dbReference type="EMBL" id="MCGT01000035">
    <property type="protein sequence ID" value="ORX46959.1"/>
    <property type="molecule type" value="Genomic_DNA"/>
</dbReference>
<feature type="region of interest" description="Disordered" evidence="1">
    <location>
        <begin position="75"/>
        <end position="124"/>
    </location>
</feature>
<proteinExistence type="predicted"/>
<sequence length="624" mass="71446">MSQSSSSKEVMPEDESCFNTVFYEEEELGLRSTRMTLSWKKVPIPLSLKVHPILDKLRFTEKALEECVAELPSKLSSMDCSSEDPGSNDEEAPEVATSDNSSDGDNAKGADSICEGEGDSPNTLARTENVFSKEVTESEQGIIQQKVALQQRQFAEFERREKLRKFKKVFALYDYLSLEELEDMLKDCSNDEDEMIVRLTQSDYLFKIRKAIALKYAPEVENQKSKMSQEQLEAYQQLLKKRSNTLKKTTTDSAKRHYRMTGRLALDDALKQVQENGKDANKAFEGWSAARIRAYQMINENPNSYYYRFNAPGEVQKKGQWSASEKEMFFKRLNDIGANGQWGIFAMTIPGRVGYQCSNFYRLLVETGQVNDPNYVLDEKGKAHYLFDKKTASGGVEKTFRTHNKHGTGHVSESSPVAATSDSLTGRIVKRRRRGEPKEAAVSKKKKRRMEWNSNDEDDFEDYNDNSGTYTTSTRTRSSSRRATRFTYAEESDPEEASIAEDSEDNGDAAFPDDNPLPGLIDPITLDEVVKPAISKYGHVMGYDSWVRCLTNWEGKKNICPLTKNPLTKRDLGRTELKREVYMRSNAVVLVILTYENIEEYRYMTFFENDYRNEEIILNFWLCQ</sequence>
<dbReference type="SUPFAM" id="SSF46689">
    <property type="entry name" value="Homeodomain-like"/>
    <property type="match status" value="1"/>
</dbReference>